<organism evidence="1 2">
    <name type="scientific">Panagrolaimus sp. ES5</name>
    <dbReference type="NCBI Taxonomy" id="591445"/>
    <lineage>
        <taxon>Eukaryota</taxon>
        <taxon>Metazoa</taxon>
        <taxon>Ecdysozoa</taxon>
        <taxon>Nematoda</taxon>
        <taxon>Chromadorea</taxon>
        <taxon>Rhabditida</taxon>
        <taxon>Tylenchina</taxon>
        <taxon>Panagrolaimomorpha</taxon>
        <taxon>Panagrolaimoidea</taxon>
        <taxon>Panagrolaimidae</taxon>
        <taxon>Panagrolaimus</taxon>
    </lineage>
</organism>
<proteinExistence type="predicted"/>
<dbReference type="Proteomes" id="UP000887579">
    <property type="component" value="Unplaced"/>
</dbReference>
<accession>A0AC34GC40</accession>
<protein>
    <submittedName>
        <fullName evidence="2">Uncharacterized protein</fullName>
    </submittedName>
</protein>
<sequence>MIHEDLNCSFLEKERNFSALKYFKLHDAVELIYLHIFELLQTASNRSDTIDILKWGINLCFDLIHFNQRRMKVAKPSMQAENFKHTESGARLLHFLEKVFVFMLQHYPDESFYTLVIFSDTHRPVEERQFEWLMNFFLDLFSTSVISRFISYCGNKIRRICKDNSDPLRAEGIFNQLFFPLIPIMVILQQSRQTETNDAIEKLLDSFIKGKLEDNFDVIFILR</sequence>
<evidence type="ECO:0000313" key="1">
    <source>
        <dbReference type="Proteomes" id="UP000887579"/>
    </source>
</evidence>
<name>A0AC34GC40_9BILA</name>
<dbReference type="WBParaSite" id="ES5_v2.g27044.t1">
    <property type="protein sequence ID" value="ES5_v2.g27044.t1"/>
    <property type="gene ID" value="ES5_v2.g27044"/>
</dbReference>
<reference evidence="2" key="1">
    <citation type="submission" date="2022-11" db="UniProtKB">
        <authorList>
            <consortium name="WormBaseParasite"/>
        </authorList>
    </citation>
    <scope>IDENTIFICATION</scope>
</reference>
<evidence type="ECO:0000313" key="2">
    <source>
        <dbReference type="WBParaSite" id="ES5_v2.g27044.t1"/>
    </source>
</evidence>